<evidence type="ECO:0000313" key="2">
    <source>
        <dbReference type="Proteomes" id="UP000515561"/>
    </source>
</evidence>
<gene>
    <name evidence="1" type="ORF">acsn021_33300</name>
</gene>
<name>A0A6S6RA82_9FIRM</name>
<dbReference type="RefSeq" id="WP_184093717.1">
    <property type="nucleotide sequence ID" value="NZ_AP023367.1"/>
</dbReference>
<proteinExistence type="predicted"/>
<accession>A0A6S6RA82</accession>
<dbReference type="KEGG" id="acel:acsn021_33300"/>
<dbReference type="AlphaFoldDB" id="A0A6S6RA82"/>
<organism evidence="1 2">
    <name type="scientific">Anaerocolumna cellulosilytica</name>
    <dbReference type="NCBI Taxonomy" id="433286"/>
    <lineage>
        <taxon>Bacteria</taxon>
        <taxon>Bacillati</taxon>
        <taxon>Bacillota</taxon>
        <taxon>Clostridia</taxon>
        <taxon>Lachnospirales</taxon>
        <taxon>Lachnospiraceae</taxon>
        <taxon>Anaerocolumna</taxon>
    </lineage>
</organism>
<protein>
    <submittedName>
        <fullName evidence="1">Uncharacterized protein</fullName>
    </submittedName>
</protein>
<dbReference type="Proteomes" id="UP000515561">
    <property type="component" value="Chromosome"/>
</dbReference>
<keyword evidence="2" id="KW-1185">Reference proteome</keyword>
<evidence type="ECO:0000313" key="1">
    <source>
        <dbReference type="EMBL" id="BCJ95761.1"/>
    </source>
</evidence>
<reference evidence="1 2" key="1">
    <citation type="journal article" date="2016" name="Int. J. Syst. Evol. Microbiol.">
        <title>Descriptions of Anaerotaenia torta gen. nov., sp. nov. and Anaerocolumna cellulosilytica gen. nov., sp. nov. isolated from a methanogenic reactor of cattle waste.</title>
        <authorList>
            <person name="Uek A."/>
            <person name="Ohtaki Y."/>
            <person name="Kaku N."/>
            <person name="Ueki K."/>
        </authorList>
    </citation>
    <scope>NUCLEOTIDE SEQUENCE [LARGE SCALE GENOMIC DNA]</scope>
    <source>
        <strain evidence="1 2">SN021</strain>
    </source>
</reference>
<sequence length="56" mass="6511">MADRIIVLSNRPGTVKSIIDVNLSVEDKTPFKARSAPEFKDYFNLIWKELSHYENN</sequence>
<dbReference type="EMBL" id="AP023367">
    <property type="protein sequence ID" value="BCJ95761.1"/>
    <property type="molecule type" value="Genomic_DNA"/>
</dbReference>